<dbReference type="Proteomes" id="UP000887560">
    <property type="component" value="Unplaced"/>
</dbReference>
<feature type="compositionally biased region" description="Polar residues" evidence="1">
    <location>
        <begin position="1"/>
        <end position="13"/>
    </location>
</feature>
<evidence type="ECO:0000313" key="3">
    <source>
        <dbReference type="WBParaSite" id="scf7180000421764.g7723"/>
    </source>
</evidence>
<organism evidence="2 3">
    <name type="scientific">Meloidogyne floridensis</name>
    <dbReference type="NCBI Taxonomy" id="298350"/>
    <lineage>
        <taxon>Eukaryota</taxon>
        <taxon>Metazoa</taxon>
        <taxon>Ecdysozoa</taxon>
        <taxon>Nematoda</taxon>
        <taxon>Chromadorea</taxon>
        <taxon>Rhabditida</taxon>
        <taxon>Tylenchina</taxon>
        <taxon>Tylenchomorpha</taxon>
        <taxon>Tylenchoidea</taxon>
        <taxon>Meloidogynidae</taxon>
        <taxon>Meloidogyninae</taxon>
        <taxon>Meloidogyne</taxon>
    </lineage>
</organism>
<dbReference type="WBParaSite" id="scf7180000421764.g7723">
    <property type="protein sequence ID" value="scf7180000421764.g7723"/>
    <property type="gene ID" value="scf7180000421764.g7723"/>
</dbReference>
<name>A0A915P199_9BILA</name>
<sequence length="59" mass="6626">LKDNDASYSSSTSVDDEEPVFSQSAQHLFKNENSNEDSEKHPGLEASSPAKNHRQHRKN</sequence>
<accession>A0A915P199</accession>
<reference evidence="3" key="1">
    <citation type="submission" date="2022-11" db="UniProtKB">
        <authorList>
            <consortium name="WormBaseParasite"/>
        </authorList>
    </citation>
    <scope>IDENTIFICATION</scope>
</reference>
<feature type="region of interest" description="Disordered" evidence="1">
    <location>
        <begin position="1"/>
        <end position="59"/>
    </location>
</feature>
<evidence type="ECO:0000313" key="2">
    <source>
        <dbReference type="Proteomes" id="UP000887560"/>
    </source>
</evidence>
<dbReference type="AlphaFoldDB" id="A0A915P199"/>
<proteinExistence type="predicted"/>
<keyword evidence="2" id="KW-1185">Reference proteome</keyword>
<protein>
    <submittedName>
        <fullName evidence="3">Uncharacterized protein</fullName>
    </submittedName>
</protein>
<evidence type="ECO:0000256" key="1">
    <source>
        <dbReference type="SAM" id="MobiDB-lite"/>
    </source>
</evidence>